<dbReference type="Proteomes" id="UP001437256">
    <property type="component" value="Unassembled WGS sequence"/>
</dbReference>
<protein>
    <submittedName>
        <fullName evidence="1">Uncharacterized protein</fullName>
    </submittedName>
</protein>
<reference evidence="1 2" key="1">
    <citation type="submission" date="2024-05" db="EMBL/GenBank/DDBJ databases">
        <title>A draft genome resource for the thread blight pathogen Marasmius tenuissimus strain MS-2.</title>
        <authorList>
            <person name="Yulfo-Soto G.E."/>
            <person name="Baruah I.K."/>
            <person name="Amoako-Attah I."/>
            <person name="Bukari Y."/>
            <person name="Meinhardt L.W."/>
            <person name="Bailey B.A."/>
            <person name="Cohen S.P."/>
        </authorList>
    </citation>
    <scope>NUCLEOTIDE SEQUENCE [LARGE SCALE GENOMIC DNA]</scope>
    <source>
        <strain evidence="1 2">MS-2</strain>
    </source>
</reference>
<gene>
    <name evidence="1" type="ORF">AAF712_014285</name>
</gene>
<organism evidence="1 2">
    <name type="scientific">Marasmius tenuissimus</name>
    <dbReference type="NCBI Taxonomy" id="585030"/>
    <lineage>
        <taxon>Eukaryota</taxon>
        <taxon>Fungi</taxon>
        <taxon>Dikarya</taxon>
        <taxon>Basidiomycota</taxon>
        <taxon>Agaricomycotina</taxon>
        <taxon>Agaricomycetes</taxon>
        <taxon>Agaricomycetidae</taxon>
        <taxon>Agaricales</taxon>
        <taxon>Marasmiineae</taxon>
        <taxon>Marasmiaceae</taxon>
        <taxon>Marasmius</taxon>
    </lineage>
</organism>
<evidence type="ECO:0000313" key="1">
    <source>
        <dbReference type="EMBL" id="KAL0059016.1"/>
    </source>
</evidence>
<evidence type="ECO:0000313" key="2">
    <source>
        <dbReference type="Proteomes" id="UP001437256"/>
    </source>
</evidence>
<dbReference type="EMBL" id="JBBXMP010000256">
    <property type="protein sequence ID" value="KAL0059016.1"/>
    <property type="molecule type" value="Genomic_DNA"/>
</dbReference>
<feature type="non-terminal residue" evidence="1">
    <location>
        <position position="59"/>
    </location>
</feature>
<sequence>MGWSRDHFQDPFDIALLYLGTNNQPFTTQTLGTSLGVTFSKDRDKNQHGTLIFAAMATG</sequence>
<accession>A0ABR2ZBJ1</accession>
<proteinExistence type="predicted"/>
<keyword evidence="2" id="KW-1185">Reference proteome</keyword>
<comment type="caution">
    <text evidence="1">The sequence shown here is derived from an EMBL/GenBank/DDBJ whole genome shotgun (WGS) entry which is preliminary data.</text>
</comment>
<name>A0ABR2ZBJ1_9AGAR</name>